<organism evidence="1 2">
    <name type="scientific">Linderina pennispora</name>
    <dbReference type="NCBI Taxonomy" id="61395"/>
    <lineage>
        <taxon>Eukaryota</taxon>
        <taxon>Fungi</taxon>
        <taxon>Fungi incertae sedis</taxon>
        <taxon>Zoopagomycota</taxon>
        <taxon>Kickxellomycotina</taxon>
        <taxon>Kickxellomycetes</taxon>
        <taxon>Kickxellales</taxon>
        <taxon>Kickxellaceae</taxon>
        <taxon>Linderina</taxon>
    </lineage>
</organism>
<sequence length="114" mass="12731">MQKLLGIQRRYSSLASRCSRIKSFAGFNQAQPDIEYLQRLARGLYTGLCNNQTLNNPRYKGTGLVTVEGEPEGVNPFAERISMKGTIVSDLLEIMEKAWRDSMMVVKALADSDA</sequence>
<proteinExistence type="predicted"/>
<accession>A0A1Y1VZ30</accession>
<evidence type="ECO:0000313" key="2">
    <source>
        <dbReference type="Proteomes" id="UP000193922"/>
    </source>
</evidence>
<gene>
    <name evidence="1" type="ORF">DL89DRAFT_260162</name>
</gene>
<name>A0A1Y1VZ30_9FUNG</name>
<dbReference type="EMBL" id="MCFD01000015">
    <property type="protein sequence ID" value="ORX66519.1"/>
    <property type="molecule type" value="Genomic_DNA"/>
</dbReference>
<protein>
    <submittedName>
        <fullName evidence="1">Uncharacterized protein</fullName>
    </submittedName>
</protein>
<dbReference type="AlphaFoldDB" id="A0A1Y1VZ30"/>
<dbReference type="GeneID" id="63802405"/>
<reference evidence="1 2" key="1">
    <citation type="submission" date="2016-07" db="EMBL/GenBank/DDBJ databases">
        <title>Pervasive Adenine N6-methylation of Active Genes in Fungi.</title>
        <authorList>
            <consortium name="DOE Joint Genome Institute"/>
            <person name="Mondo S.J."/>
            <person name="Dannebaum R.O."/>
            <person name="Kuo R.C."/>
            <person name="Labutti K."/>
            <person name="Haridas S."/>
            <person name="Kuo A."/>
            <person name="Salamov A."/>
            <person name="Ahrendt S.R."/>
            <person name="Lipzen A."/>
            <person name="Sullivan W."/>
            <person name="Andreopoulos W.B."/>
            <person name="Clum A."/>
            <person name="Lindquist E."/>
            <person name="Daum C."/>
            <person name="Ramamoorthy G.K."/>
            <person name="Gryganskyi A."/>
            <person name="Culley D."/>
            <person name="Magnuson J.K."/>
            <person name="James T.Y."/>
            <person name="O'Malley M.A."/>
            <person name="Stajich J.E."/>
            <person name="Spatafora J.W."/>
            <person name="Visel A."/>
            <person name="Grigoriev I.V."/>
        </authorList>
    </citation>
    <scope>NUCLEOTIDE SEQUENCE [LARGE SCALE GENOMIC DNA]</scope>
    <source>
        <strain evidence="1 2">ATCC 12442</strain>
    </source>
</reference>
<comment type="caution">
    <text evidence="1">The sequence shown here is derived from an EMBL/GenBank/DDBJ whole genome shotgun (WGS) entry which is preliminary data.</text>
</comment>
<dbReference type="RefSeq" id="XP_040740507.1">
    <property type="nucleotide sequence ID" value="XM_040885757.1"/>
</dbReference>
<dbReference type="Proteomes" id="UP000193922">
    <property type="component" value="Unassembled WGS sequence"/>
</dbReference>
<keyword evidence="2" id="KW-1185">Reference proteome</keyword>
<evidence type="ECO:0000313" key="1">
    <source>
        <dbReference type="EMBL" id="ORX66519.1"/>
    </source>
</evidence>